<dbReference type="InterPro" id="IPR010314">
    <property type="entry name" value="E3_Ub_ligase_DUF913"/>
</dbReference>
<dbReference type="InterPro" id="IPR011989">
    <property type="entry name" value="ARM-like"/>
</dbReference>
<feature type="compositionally biased region" description="Basic and acidic residues" evidence="8">
    <location>
        <begin position="2342"/>
        <end position="2367"/>
    </location>
</feature>
<name>A0A8H5GSY7_9AGAR</name>
<comment type="catalytic activity">
    <reaction evidence="1">
        <text>S-ubiquitinyl-[E2 ubiquitin-conjugating enzyme]-L-cysteine + [acceptor protein]-L-lysine = [E2 ubiquitin-conjugating enzyme]-L-cysteine + N(6)-ubiquitinyl-[acceptor protein]-L-lysine.</text>
        <dbReference type="EC" id="2.3.2.26"/>
    </reaction>
</comment>
<gene>
    <name evidence="11" type="ORF">D9758_001816</name>
</gene>
<dbReference type="Gene3D" id="3.30.2160.10">
    <property type="entry name" value="Hect, E3 ligase catalytic domain"/>
    <property type="match status" value="1"/>
</dbReference>
<dbReference type="CDD" id="cd14270">
    <property type="entry name" value="UBA"/>
    <property type="match status" value="1"/>
</dbReference>
<dbReference type="Pfam" id="PF00627">
    <property type="entry name" value="UBA"/>
    <property type="match status" value="1"/>
</dbReference>
<evidence type="ECO:0000259" key="10">
    <source>
        <dbReference type="PROSITE" id="PS50237"/>
    </source>
</evidence>
<feature type="compositionally biased region" description="Acidic residues" evidence="8">
    <location>
        <begin position="1966"/>
        <end position="2062"/>
    </location>
</feature>
<feature type="compositionally biased region" description="Acidic residues" evidence="8">
    <location>
        <begin position="1935"/>
        <end position="1952"/>
    </location>
</feature>
<dbReference type="InterPro" id="IPR015940">
    <property type="entry name" value="UBA"/>
</dbReference>
<dbReference type="PROSITE" id="PS01162">
    <property type="entry name" value="QOR_ZETA_CRYSTAL"/>
    <property type="match status" value="1"/>
</dbReference>
<dbReference type="InterPro" id="IPR036291">
    <property type="entry name" value="NAD(P)-bd_dom_sf"/>
</dbReference>
<dbReference type="GO" id="GO:0016491">
    <property type="term" value="F:oxidoreductase activity"/>
    <property type="evidence" value="ECO:0007669"/>
    <property type="project" value="InterPro"/>
</dbReference>
<dbReference type="SMART" id="SM00119">
    <property type="entry name" value="HECTc"/>
    <property type="match status" value="1"/>
</dbReference>
<dbReference type="Gene3D" id="1.25.10.10">
    <property type="entry name" value="Leucine-rich Repeat Variant"/>
    <property type="match status" value="1"/>
</dbReference>
<organism evidence="11 12">
    <name type="scientific">Tetrapyrgos nigripes</name>
    <dbReference type="NCBI Taxonomy" id="182062"/>
    <lineage>
        <taxon>Eukaryota</taxon>
        <taxon>Fungi</taxon>
        <taxon>Dikarya</taxon>
        <taxon>Basidiomycota</taxon>
        <taxon>Agaricomycotina</taxon>
        <taxon>Agaricomycetes</taxon>
        <taxon>Agaricomycetidae</taxon>
        <taxon>Agaricales</taxon>
        <taxon>Marasmiineae</taxon>
        <taxon>Marasmiaceae</taxon>
        <taxon>Tetrapyrgos</taxon>
    </lineage>
</organism>
<evidence type="ECO:0000256" key="4">
    <source>
        <dbReference type="ARBA" id="ARBA00022679"/>
    </source>
</evidence>
<dbReference type="InterPro" id="IPR013149">
    <property type="entry name" value="ADH-like_C"/>
</dbReference>
<dbReference type="InterPro" id="IPR010309">
    <property type="entry name" value="E3_Ub_ligase_DUF908"/>
</dbReference>
<feature type="active site" description="Glycyl thioester intermediate" evidence="7">
    <location>
        <position position="3497"/>
    </location>
</feature>
<feature type="compositionally biased region" description="Basic and acidic residues" evidence="8">
    <location>
        <begin position="1919"/>
        <end position="1931"/>
    </location>
</feature>
<dbReference type="Pfam" id="PF00107">
    <property type="entry name" value="ADH_zinc_N"/>
    <property type="match status" value="1"/>
</dbReference>
<dbReference type="CDD" id="cd00078">
    <property type="entry name" value="HECTc"/>
    <property type="match status" value="1"/>
</dbReference>
<keyword evidence="5 7" id="KW-0833">Ubl conjugation pathway</keyword>
<dbReference type="InterPro" id="IPR013154">
    <property type="entry name" value="ADH-like_N"/>
</dbReference>
<reference evidence="11 12" key="1">
    <citation type="journal article" date="2020" name="ISME J.">
        <title>Uncovering the hidden diversity of litter-decomposition mechanisms in mushroom-forming fungi.</title>
        <authorList>
            <person name="Floudas D."/>
            <person name="Bentzer J."/>
            <person name="Ahren D."/>
            <person name="Johansson T."/>
            <person name="Persson P."/>
            <person name="Tunlid A."/>
        </authorList>
    </citation>
    <scope>NUCLEOTIDE SEQUENCE [LARGE SCALE GENOMIC DNA]</scope>
    <source>
        <strain evidence="11 12">CBS 291.85</strain>
    </source>
</reference>
<feature type="region of interest" description="Disordered" evidence="8">
    <location>
        <begin position="881"/>
        <end position="943"/>
    </location>
</feature>
<dbReference type="InterPro" id="IPR020843">
    <property type="entry name" value="ER"/>
</dbReference>
<feature type="region of interest" description="Disordered" evidence="8">
    <location>
        <begin position="1604"/>
        <end position="1636"/>
    </location>
</feature>
<feature type="compositionally biased region" description="Polar residues" evidence="8">
    <location>
        <begin position="2386"/>
        <end position="2402"/>
    </location>
</feature>
<dbReference type="InterPro" id="IPR009060">
    <property type="entry name" value="UBA-like_sf"/>
</dbReference>
<dbReference type="Gene3D" id="3.30.2410.10">
    <property type="entry name" value="Hect, E3 ligase catalytic domain"/>
    <property type="match status" value="1"/>
</dbReference>
<dbReference type="SUPFAM" id="SSF48371">
    <property type="entry name" value="ARM repeat"/>
    <property type="match status" value="1"/>
</dbReference>
<dbReference type="Pfam" id="PF08240">
    <property type="entry name" value="ADH_N"/>
    <property type="match status" value="1"/>
</dbReference>
<dbReference type="InterPro" id="IPR016024">
    <property type="entry name" value="ARM-type_fold"/>
</dbReference>
<dbReference type="InterPro" id="IPR000569">
    <property type="entry name" value="HECT_dom"/>
</dbReference>
<dbReference type="PANTHER" id="PTHR11254:SF67">
    <property type="entry name" value="E3 UBIQUITIN-PROTEIN LIGASE HUWE1"/>
    <property type="match status" value="1"/>
</dbReference>
<dbReference type="Pfam" id="PF06025">
    <property type="entry name" value="DUF913"/>
    <property type="match status" value="1"/>
</dbReference>
<feature type="region of interest" description="Disordered" evidence="8">
    <location>
        <begin position="136"/>
        <end position="167"/>
    </location>
</feature>
<evidence type="ECO:0000256" key="5">
    <source>
        <dbReference type="ARBA" id="ARBA00022786"/>
    </source>
</evidence>
<dbReference type="Gene3D" id="3.90.1750.10">
    <property type="entry name" value="Hect, E3 ligase catalytic domains"/>
    <property type="match status" value="1"/>
</dbReference>
<dbReference type="FunFam" id="3.30.2160.10:FF:000001">
    <property type="entry name" value="E3 ubiquitin-protein ligase NEDD4-like"/>
    <property type="match status" value="1"/>
</dbReference>
<feature type="compositionally biased region" description="Polar residues" evidence="8">
    <location>
        <begin position="136"/>
        <end position="157"/>
    </location>
</feature>
<feature type="compositionally biased region" description="Basic and acidic residues" evidence="8">
    <location>
        <begin position="1608"/>
        <end position="1620"/>
    </location>
</feature>
<feature type="compositionally biased region" description="Low complexity" evidence="8">
    <location>
        <begin position="923"/>
        <end position="937"/>
    </location>
</feature>
<feature type="region of interest" description="Disordered" evidence="8">
    <location>
        <begin position="1179"/>
        <end position="1203"/>
    </location>
</feature>
<evidence type="ECO:0000256" key="6">
    <source>
        <dbReference type="ARBA" id="ARBA00034494"/>
    </source>
</evidence>
<evidence type="ECO:0000313" key="11">
    <source>
        <dbReference type="EMBL" id="KAF5370666.1"/>
    </source>
</evidence>
<accession>A0A8H5GSY7</accession>
<dbReference type="Gene3D" id="3.40.50.720">
    <property type="entry name" value="NAD(P)-binding Rossmann-like Domain"/>
    <property type="match status" value="1"/>
</dbReference>
<dbReference type="Pfam" id="PF00632">
    <property type="entry name" value="HECT"/>
    <property type="match status" value="1"/>
</dbReference>
<dbReference type="CDD" id="cd08241">
    <property type="entry name" value="QOR1"/>
    <property type="match status" value="1"/>
</dbReference>
<dbReference type="InterPro" id="IPR011032">
    <property type="entry name" value="GroES-like_sf"/>
</dbReference>
<feature type="compositionally biased region" description="Polar residues" evidence="8">
    <location>
        <begin position="1658"/>
        <end position="1683"/>
    </location>
</feature>
<dbReference type="FunFam" id="3.30.2410.10:FF:000009">
    <property type="entry name" value="Probable E3 ubiquitin-protein ligase HECTD2"/>
    <property type="match status" value="1"/>
</dbReference>
<dbReference type="GO" id="GO:0061630">
    <property type="term" value="F:ubiquitin protein ligase activity"/>
    <property type="evidence" value="ECO:0007669"/>
    <property type="project" value="UniProtKB-EC"/>
</dbReference>
<dbReference type="SMART" id="SM00829">
    <property type="entry name" value="PKS_ER"/>
    <property type="match status" value="1"/>
</dbReference>
<feature type="compositionally biased region" description="Low complexity" evidence="8">
    <location>
        <begin position="158"/>
        <end position="167"/>
    </location>
</feature>
<dbReference type="InterPro" id="IPR050409">
    <property type="entry name" value="E3_ubiq-protein_ligase"/>
</dbReference>
<feature type="region of interest" description="Disordered" evidence="8">
    <location>
        <begin position="1914"/>
        <end position="2062"/>
    </location>
</feature>
<dbReference type="Pfam" id="PF14377">
    <property type="entry name" value="UBM"/>
    <property type="match status" value="3"/>
</dbReference>
<feature type="region of interest" description="Disordered" evidence="8">
    <location>
        <begin position="2342"/>
        <end position="2444"/>
    </location>
</feature>
<comment type="pathway">
    <text evidence="2">Protein modification; protein ubiquitination.</text>
</comment>
<dbReference type="GO" id="GO:0008270">
    <property type="term" value="F:zinc ion binding"/>
    <property type="evidence" value="ECO:0007669"/>
    <property type="project" value="InterPro"/>
</dbReference>
<dbReference type="UniPathway" id="UPA00143"/>
<comment type="similarity">
    <text evidence="6">Belongs to the UPL family. TOM1/PTR1 subfamily.</text>
</comment>
<feature type="domain" description="UBA" evidence="9">
    <location>
        <begin position="1198"/>
        <end position="1238"/>
    </location>
</feature>
<comment type="caution">
    <text evidence="11">The sequence shown here is derived from an EMBL/GenBank/DDBJ whole genome shotgun (WGS) entry which is preliminary data.</text>
</comment>
<dbReference type="SUPFAM" id="SSF56204">
    <property type="entry name" value="Hect, E3 ligase catalytic domain"/>
    <property type="match status" value="1"/>
</dbReference>
<dbReference type="SUPFAM" id="SSF46934">
    <property type="entry name" value="UBA-like"/>
    <property type="match status" value="1"/>
</dbReference>
<feature type="compositionally biased region" description="Low complexity" evidence="8">
    <location>
        <begin position="1623"/>
        <end position="1636"/>
    </location>
</feature>
<dbReference type="Proteomes" id="UP000559256">
    <property type="component" value="Unassembled WGS sequence"/>
</dbReference>
<dbReference type="InterPro" id="IPR025527">
    <property type="entry name" value="HUWE1/Rev1_UBM"/>
</dbReference>
<dbReference type="GO" id="GO:0000209">
    <property type="term" value="P:protein polyubiquitination"/>
    <property type="evidence" value="ECO:0007669"/>
    <property type="project" value="TreeGrafter"/>
</dbReference>
<sequence>MLSAPTILTNSKLGNFPPIRRNSCLRYSDLSVCCWKTRRTERCTILMILLFTADVDVLILTLQLLLRPSQQYSAQPAVSQALNISTPRLLSLAKRWPHLREYGISLVDLANSQKSSEIDALPAETREVNFSFYRTNTNSSNKAETDVNEPSQSSPRKQSQASNSASSGAVNIHIDEQALQSKPVMNILDEAMSTYNVPDSEKFELLCRIRSAAALRNGHEPEREKLVAVRLLAIAIFGHTHSESQATSSLFLYEPDLITHIAELLQVDRGVPVQVQTAAIAALDALARYRSKIQEALTSVNAGVNHGILMTLLRKTVSDIADPNSSLPNSFAEALLSFVTFIASHASGGNMVVGAGLIPLLIQIIENRIQSRSTVVSKSMQLVDNVLYSFTNAFNLFCSSRGVEALVDRIEFEVDSDIEDHGDETKSLQIYGSQGDLPVARAAVLKHILRSLHRMMQSSGTSEGLRGLIDTSILKSIKKIIEYRGLFGPSVLPIAINIMATFVHNEPTSLTVIQEAGLPETFYKSMELGLEPAIEVIQAIPNAIGALCLNEIGQAQLKARPSIIPAIFSIFTSERHLKVLMEKENAVLIGTAIDELIRHHPMLKTSVFEAMKSTMTKIEELGNAFEPSEDSRKWYKLLSTPAAAETESSMEGVEGTETASAPTALPSPESEPSMPSSATEQGHAPHDNNIVSFIDVFGRFLEGLFQHTHHCRDFISSTDGLTRLGRLTALPGLPYDFANSVASDSMVQVMRTMTEVATSDTLLHLAQLVKESLQLTEEFWRVPEAGSKLLPLVDISKEEEINTNYQFRNLVTLHIRITLLSDVFATAGYAHGRAAIGLLQTLMSHTSPQVVTDLGFLHRASVWENIALKVGLQAQGIQVAQTPSASPLERSPDRPTIDLPGQNGAEAAGASNAPNGATDGSVETPPAATPAKETPAKQQTPREHNATALKHLTHGLPGALAPFFQAMIKMFHARRTPDPAQKKQMLESSGVVADIMHKHLTSRSLEDDDKANVYTYYGVMLGLVTMLLIDERTTTHTLHTVQLLAFYQVNGIDAILSVCRTFITSIESVVKIREEDRSEAQAQELLHAYGGLKIALHLLHPLISAKPLLESGQTNIVVTKDKKDTDPDYFEPHNFLVRLRTAVLPLLRDIWESDWLIHAPLGVSRSVVHAVLEILNGNDETKTDDAGPASSGLMRSSAPDESRIRQLTDMGFPRSAAERALQRTHNNINAATEILLAQPFPFPADPEPESASAADVPSPMEASSGEPSNPAATTATTSEAESSEETQPPGKSAEQWRQELEEAREPFKAGISRKALLLVDEHVSLLFDLHTTFIRPTISHRGQAVQDLVEDIKSFSPYAYDVQEQPLANRCRLMALVLCENPSSLAPELRTSLMDSLLALLLSNPVSIDPNRPTIPRWLAAHLLVTEALFTLSEEPRTVSLSDEEDKIDNGPITVGPPLTEARTIVFDFCLRLLAIPDLPSDDFLSTLRLFVLLTRNPDTAAQFVKRDGLAMLFKRLQMSPVSGSSSYVAIILRHVIEDTKTVQSVMRQSIKRYFASPRTRIIDVASYARNCSAMVLRDASSFIQITQSMCQLLSTSTTSPQISLKADASESKGDDKKPIDMPVDQSSVPQQPSSDTVDAVMSFLISELMRTAKDSEGSSSDTSNQNTGNPNQASGSTDSENIGDSAILAQPRSDDNTKAKGQHMCFLMQCITELLFSYDSCKTAFLSFSPKKRTSTPAKEGNRFRAATLNFLLSDLVSFEGINPPNTTETRTKMTVCSWAMSVLVALCVDTSTAHDSKEVSSDLVAVRKYVLESVSRAIKDLPSESIERRYGRLLALGDLCHRLLTVKFNSNPRKHQEDSPTQIAKAMLEKNFVATLTNALSDVDLNYPNVKTLVAAILRPLEYLSKVAIKMSKGPGKGKDSTMEQRPESDISMSDEEDDIEVEDDREETPDLYRNSALGMYGGEMDDVNFNPEDEEMEGDEDMDEDDEEMDFGEETGSEDTSASDEEEDEAEIEDEHEQPEVWGEEDEEEEEDMVGEGQEEENDEEDEGTDDQGEEADEAEGDMMWQDVHGDMDPEEIADEVDEDDGGGPIQIIHEEDEEEPDMVSEDDFAQELDIVESGEIVRDIFGFGDNSALNTGFFVNRGHRGADDAIPFFGRTRNGPVPPVEATTHPLLLDASVSGIRGGNNPLRGSRQPQRIVTGTNELLQTIEELVGGGAIQFFQHIMTRGRGGGGPETIRLDVPATTFMDLGRGYLQRRPGLTASVRMERNPRASTSNSQARALDPLLTLPRWAEEVKILHGDFVNERAVKLVNHVVIALLPAAREAARLAKVKEEQEAAAKAKAEAEAEAEAKAPEEAEAKAREEAAPQVPPAVPADDNVAAPATSSTEDQPMEDISTSVDADTEMIDGTSVTPADQPAETDQEEPSPSTAETPSSSTAETSAPARVTVIIHGSAVDITDTGIDPTFLEALPDDMREEVVNQHVRDQRAARVERPPDSQISAEFLDALPPEIRAEIIQQEAMERARRSTEEAQAALGDAAPRAPADIDPASFIASLDPGLRQAVLMDQDDGFIQSLPSHMIAEAGAYRDGTRRIHIGSRGVRPVTSSNAPRKAATAHDAIQLLDKAGIAVLVLRKNLLFRVLVNLCENAKTRTELFNLLLSILQDGTGDLTAVDKSFSQMSFRNSKPSKTPGKQKSGSDLINTLALPQGQIEAVPDLIAQRCLEALTYIVTSNPTSSLFFLTEHELPVGLRRAASKKGKGKERQMPQTHYPIVLLLGLLDRQSLLRTPSIMESVVGLLATVTRPIKEAKMQARTQVDTSKTATDEATEATGASAESTSGDAQGTAAQAPQPPPTASAPEEPENSTSQGQKAVASPKDRDTSIQAVEQQMLLANPPQIPHAVLRLIVNILTVGECSARSFQQSLNLIQHLSYIPDARDVIAQELKAKAQEFGHVLQSELDELANALRGSETQLSTVASKFSAPSSVQAQLLRVLKTIDYMYTPRPSAGSANTDEEDTEKVQAIYESFQFSRLWKRLGDCLAIIEDKPDTEHVATVLLPLIESLMVVCKYVGSKASSAARLLRATASPKIPTTPRESMEDLFVTFTDAHRKVLNVMVRNNPSLMSGSFSLLVHNPRVLDFDNKRNYFTQQLHRRPHAREHHGTIQLNVRRARVFEDSYQQFQRRTGDQIKYGKLSIRFYEEEGVDAGGLTREWFQILARQMFDPNNALFQPCAADKLTYQPNKNSWVNPEHLSFFKFVGRVIGKAIYDGRLLDAYFARSLYRQLLGKPVDYKDVEWVDPEYYNSLCWILENDPTPLELTFSVEADEFGVNRIVPLKENGESVPITEENKREFVQLSAQYRLYSSIKEQIEHLSAGFYEIIPKDLITIDMSVVADVCSQFNEQELELLISGTPDIDVDEWRAATEYNGYTSSDPNIVWWWRALKSFNRDERAKVLSFATGTSRVPLSGFVDLQGVQGVQRFSIHKAYGEPDRLPQAHTCFNQIDLPQYSSYEMLRQQLLNEMRGIVVKELVHHSQVKLATDAPIPKPGKNEVLCDVYSAAMNFFDVLQTQGKYQNKPPLPFVLGCEFAGRIANDSPIPPGCRFKPGDRVFGAGQGSYAEKMVVNVESLLPIPNGLSYEQAAGLYITWPTSYEGLVGRADLKPGDVVLVTAAAGGVGIAAVQLAKALGAKVVAAAGSAAKLDIAKRCGADFTVDYNKAGWQKDVLQWNKGKGVDIVYDPVGMITDCLKCIAWKGRAVVVGFAAGNIEKVPMNLVLLKNVSIVGLHWGAYRLNEPNRTPEVWKNLLDLLSSGKVSPVVYSKVYTLETVTEGLTALEKRETWGKVVVSVQGDTKAKL</sequence>
<feature type="region of interest" description="Disordered" evidence="8">
    <location>
        <begin position="1240"/>
        <end position="1298"/>
    </location>
</feature>
<feature type="region of interest" description="Disordered" evidence="8">
    <location>
        <begin position="2810"/>
        <end position="2881"/>
    </location>
</feature>
<evidence type="ECO:0000313" key="12">
    <source>
        <dbReference type="Proteomes" id="UP000559256"/>
    </source>
</evidence>
<dbReference type="InterPro" id="IPR002364">
    <property type="entry name" value="Quin_OxRdtase/zeta-crystal_CS"/>
</dbReference>
<feature type="compositionally biased region" description="Low complexity" evidence="8">
    <location>
        <begin position="2376"/>
        <end position="2385"/>
    </location>
</feature>
<feature type="compositionally biased region" description="Low complexity" evidence="8">
    <location>
        <begin position="2829"/>
        <end position="2849"/>
    </location>
</feature>
<dbReference type="GO" id="GO:0006511">
    <property type="term" value="P:ubiquitin-dependent protein catabolic process"/>
    <property type="evidence" value="ECO:0007669"/>
    <property type="project" value="TreeGrafter"/>
</dbReference>
<dbReference type="PANTHER" id="PTHR11254">
    <property type="entry name" value="HECT DOMAIN UBIQUITIN-PROTEIN LIGASE"/>
    <property type="match status" value="1"/>
</dbReference>
<dbReference type="GO" id="GO:0005737">
    <property type="term" value="C:cytoplasm"/>
    <property type="evidence" value="ECO:0007669"/>
    <property type="project" value="TreeGrafter"/>
</dbReference>
<evidence type="ECO:0000256" key="3">
    <source>
        <dbReference type="ARBA" id="ARBA00012485"/>
    </source>
</evidence>
<dbReference type="SMART" id="SM00165">
    <property type="entry name" value="UBA"/>
    <property type="match status" value="1"/>
</dbReference>
<dbReference type="Gene3D" id="3.90.180.10">
    <property type="entry name" value="Medium-chain alcohol dehydrogenases, catalytic domain"/>
    <property type="match status" value="1"/>
</dbReference>
<dbReference type="FunFam" id="3.90.1750.10:FF:000003">
    <property type="entry name" value="E3 ubiquitin-protein ligase UPL1"/>
    <property type="match status" value="1"/>
</dbReference>
<feature type="region of interest" description="Disordered" evidence="8">
    <location>
        <begin position="2262"/>
        <end position="2282"/>
    </location>
</feature>
<feature type="region of interest" description="Disordered" evidence="8">
    <location>
        <begin position="1653"/>
        <end position="1683"/>
    </location>
</feature>
<dbReference type="SUPFAM" id="SSF51735">
    <property type="entry name" value="NAD(P)-binding Rossmann-fold domains"/>
    <property type="match status" value="1"/>
</dbReference>
<protein>
    <recommendedName>
        <fullName evidence="3">HECT-type E3 ubiquitin transferase</fullName>
        <ecNumber evidence="3">2.3.2.26</ecNumber>
    </recommendedName>
</protein>
<dbReference type="PROSITE" id="PS50030">
    <property type="entry name" value="UBA"/>
    <property type="match status" value="1"/>
</dbReference>
<evidence type="ECO:0000259" key="9">
    <source>
        <dbReference type="PROSITE" id="PS50030"/>
    </source>
</evidence>
<feature type="compositionally biased region" description="Low complexity" evidence="8">
    <location>
        <begin position="2427"/>
        <end position="2444"/>
    </location>
</feature>
<keyword evidence="4" id="KW-0808">Transferase</keyword>
<evidence type="ECO:0000256" key="1">
    <source>
        <dbReference type="ARBA" id="ARBA00000885"/>
    </source>
</evidence>
<dbReference type="Gene3D" id="1.10.8.10">
    <property type="entry name" value="DNA helicase RuvA subunit, C-terminal domain"/>
    <property type="match status" value="1"/>
</dbReference>
<evidence type="ECO:0000256" key="8">
    <source>
        <dbReference type="SAM" id="MobiDB-lite"/>
    </source>
</evidence>
<dbReference type="Pfam" id="PF06012">
    <property type="entry name" value="DUF908"/>
    <property type="match status" value="1"/>
</dbReference>
<dbReference type="InterPro" id="IPR035983">
    <property type="entry name" value="Hect_E3_ubiquitin_ligase"/>
</dbReference>
<evidence type="ECO:0000256" key="7">
    <source>
        <dbReference type="PROSITE-ProRule" id="PRU00104"/>
    </source>
</evidence>
<dbReference type="OrthoDB" id="8068875at2759"/>
<dbReference type="EMBL" id="JAACJM010000010">
    <property type="protein sequence ID" value="KAF5370666.1"/>
    <property type="molecule type" value="Genomic_DNA"/>
</dbReference>
<dbReference type="GO" id="GO:0005634">
    <property type="term" value="C:nucleus"/>
    <property type="evidence" value="ECO:0007669"/>
    <property type="project" value="TreeGrafter"/>
</dbReference>
<keyword evidence="12" id="KW-1185">Reference proteome</keyword>
<feature type="region of interest" description="Disordered" evidence="8">
    <location>
        <begin position="645"/>
        <end position="685"/>
    </location>
</feature>
<dbReference type="SUPFAM" id="SSF50129">
    <property type="entry name" value="GroES-like"/>
    <property type="match status" value="1"/>
</dbReference>
<feature type="domain" description="HECT" evidence="10">
    <location>
        <begin position="3184"/>
        <end position="3517"/>
    </location>
</feature>
<evidence type="ECO:0000256" key="2">
    <source>
        <dbReference type="ARBA" id="ARBA00004906"/>
    </source>
</evidence>
<dbReference type="EC" id="2.3.2.26" evidence="3"/>
<feature type="compositionally biased region" description="Low complexity" evidence="8">
    <location>
        <begin position="1266"/>
        <end position="1289"/>
    </location>
</feature>
<dbReference type="PROSITE" id="PS50237">
    <property type="entry name" value="HECT"/>
    <property type="match status" value="1"/>
</dbReference>
<proteinExistence type="inferred from homology"/>
<feature type="compositionally biased region" description="Low complexity" evidence="8">
    <location>
        <begin position="666"/>
        <end position="677"/>
    </location>
</feature>